<dbReference type="Gene3D" id="1.25.10.10">
    <property type="entry name" value="Leucine-rich Repeat Variant"/>
    <property type="match status" value="1"/>
</dbReference>
<dbReference type="CDD" id="cd03223">
    <property type="entry name" value="ABCD_peroxisomal_ALDP"/>
    <property type="match status" value="2"/>
</dbReference>
<dbReference type="InterPro" id="IPR050835">
    <property type="entry name" value="ABC_transporter_sub-D"/>
</dbReference>
<dbReference type="Gene3D" id="1.25.40.10">
    <property type="entry name" value="Tetratricopeptide repeat domain"/>
    <property type="match status" value="1"/>
</dbReference>
<dbReference type="PANTHER" id="PTHR11384:SF56">
    <property type="entry name" value="ABC TRANSPORTER D FAMILY MEMBER 1"/>
    <property type="match status" value="1"/>
</dbReference>
<dbReference type="GO" id="GO:0015910">
    <property type="term" value="P:long-chain fatty acid import into peroxisome"/>
    <property type="evidence" value="ECO:0007669"/>
    <property type="project" value="TreeGrafter"/>
</dbReference>
<dbReference type="Gene3D" id="1.20.1560.10">
    <property type="entry name" value="ABC transporter type 1, transmembrane domain"/>
    <property type="match status" value="1"/>
</dbReference>
<dbReference type="InterPro" id="IPR003593">
    <property type="entry name" value="AAA+_ATPase"/>
</dbReference>
<feature type="compositionally biased region" description="Basic and acidic residues" evidence="9">
    <location>
        <begin position="684"/>
        <end position="694"/>
    </location>
</feature>
<comment type="caution">
    <text evidence="12">The sequence shown here is derived from an EMBL/GenBank/DDBJ whole genome shotgun (WGS) entry which is preliminary data.</text>
</comment>
<dbReference type="SUPFAM" id="SSF52540">
    <property type="entry name" value="P-loop containing nucleoside triphosphate hydrolases"/>
    <property type="match status" value="2"/>
</dbReference>
<dbReference type="GO" id="GO:0005524">
    <property type="term" value="F:ATP binding"/>
    <property type="evidence" value="ECO:0007669"/>
    <property type="project" value="UniProtKB-KW"/>
</dbReference>
<dbReference type="InterPro" id="IPR017871">
    <property type="entry name" value="ABC_transporter-like_CS"/>
</dbReference>
<dbReference type="Pfam" id="PF26524">
    <property type="entry name" value="ARM_7"/>
    <property type="match status" value="1"/>
</dbReference>
<feature type="domain" description="ABC transporter" evidence="10">
    <location>
        <begin position="1071"/>
        <end position="1311"/>
    </location>
</feature>
<dbReference type="PROSITE" id="PS50929">
    <property type="entry name" value="ABC_TM1F"/>
    <property type="match status" value="2"/>
</dbReference>
<dbReference type="InterPro" id="IPR011989">
    <property type="entry name" value="ARM-like"/>
</dbReference>
<evidence type="ECO:0000256" key="9">
    <source>
        <dbReference type="SAM" id="MobiDB-lite"/>
    </source>
</evidence>
<dbReference type="SUPFAM" id="SSF48452">
    <property type="entry name" value="TPR-like"/>
    <property type="match status" value="1"/>
</dbReference>
<keyword evidence="7" id="KW-1133">Transmembrane helix</keyword>
<keyword evidence="8" id="KW-0472">Membrane</keyword>
<dbReference type="Pfam" id="PF06472">
    <property type="entry name" value="ABC_membrane_2"/>
    <property type="match status" value="2"/>
</dbReference>
<dbReference type="InterPro" id="IPR011527">
    <property type="entry name" value="ABC1_TM_dom"/>
</dbReference>
<gene>
    <name evidence="12" type="ORF">CCACVL1_26782</name>
</gene>
<dbReference type="InterPro" id="IPR003439">
    <property type="entry name" value="ABC_transporter-like_ATP-bd"/>
</dbReference>
<dbReference type="GO" id="GO:0042760">
    <property type="term" value="P:very long-chain fatty acid catabolic process"/>
    <property type="evidence" value="ECO:0007669"/>
    <property type="project" value="TreeGrafter"/>
</dbReference>
<dbReference type="GO" id="GO:0007031">
    <property type="term" value="P:peroxisome organization"/>
    <property type="evidence" value="ECO:0007669"/>
    <property type="project" value="TreeGrafter"/>
</dbReference>
<dbReference type="GO" id="GO:0005778">
    <property type="term" value="C:peroxisomal membrane"/>
    <property type="evidence" value="ECO:0007669"/>
    <property type="project" value="TreeGrafter"/>
</dbReference>
<dbReference type="Pfam" id="PF00005">
    <property type="entry name" value="ABC_tran"/>
    <property type="match status" value="2"/>
</dbReference>
<dbReference type="PROSITE" id="PS00211">
    <property type="entry name" value="ABC_TRANSPORTER_1"/>
    <property type="match status" value="2"/>
</dbReference>
<dbReference type="STRING" id="210143.A0A1R3GDC7"/>
<dbReference type="EMBL" id="AWWV01014535">
    <property type="protein sequence ID" value="OMO56071.1"/>
    <property type="molecule type" value="Genomic_DNA"/>
</dbReference>
<dbReference type="GO" id="GO:0140359">
    <property type="term" value="F:ABC-type transporter activity"/>
    <property type="evidence" value="ECO:0007669"/>
    <property type="project" value="InterPro"/>
</dbReference>
<keyword evidence="4" id="KW-0812">Transmembrane</keyword>
<dbReference type="GO" id="GO:0006635">
    <property type="term" value="P:fatty acid beta-oxidation"/>
    <property type="evidence" value="ECO:0007669"/>
    <property type="project" value="TreeGrafter"/>
</dbReference>
<keyword evidence="5" id="KW-0547">Nucleotide-binding</keyword>
<evidence type="ECO:0000256" key="1">
    <source>
        <dbReference type="ARBA" id="ARBA00008575"/>
    </source>
</evidence>
<evidence type="ECO:0000256" key="5">
    <source>
        <dbReference type="ARBA" id="ARBA00022741"/>
    </source>
</evidence>
<evidence type="ECO:0000256" key="6">
    <source>
        <dbReference type="ARBA" id="ARBA00022840"/>
    </source>
</evidence>
<keyword evidence="13" id="KW-1185">Reference proteome</keyword>
<dbReference type="InterPro" id="IPR036640">
    <property type="entry name" value="ABC1_TM_sf"/>
</dbReference>
<dbReference type="GO" id="GO:0016887">
    <property type="term" value="F:ATP hydrolysis activity"/>
    <property type="evidence" value="ECO:0007669"/>
    <property type="project" value="InterPro"/>
</dbReference>
<accession>A0A1R3GDC7</accession>
<dbReference type="InterPro" id="IPR027417">
    <property type="entry name" value="P-loop_NTPase"/>
</dbReference>
<comment type="similarity">
    <text evidence="1">Belongs to the ABC transporter superfamily. ABCD family. Peroxisomal fatty acyl CoA transporter (TC 3.A.1.203) subfamily.</text>
</comment>
<evidence type="ECO:0000256" key="2">
    <source>
        <dbReference type="ARBA" id="ARBA00011054"/>
    </source>
</evidence>
<name>A0A1R3GDC7_COCAP</name>
<dbReference type="InterPro" id="IPR016024">
    <property type="entry name" value="ARM-type_fold"/>
</dbReference>
<dbReference type="SUPFAM" id="SSF90123">
    <property type="entry name" value="ABC transporter transmembrane region"/>
    <property type="match status" value="2"/>
</dbReference>
<dbReference type="InterPro" id="IPR011990">
    <property type="entry name" value="TPR-like_helical_dom_sf"/>
</dbReference>
<feature type="region of interest" description="Disordered" evidence="9">
    <location>
        <begin position="678"/>
        <end position="700"/>
    </location>
</feature>
<evidence type="ECO:0000256" key="8">
    <source>
        <dbReference type="ARBA" id="ARBA00023136"/>
    </source>
</evidence>
<dbReference type="SMART" id="SM00382">
    <property type="entry name" value="AAA"/>
    <property type="match status" value="2"/>
</dbReference>
<dbReference type="OMA" id="CLVYTWS"/>
<keyword evidence="6" id="KW-0067">ATP-binding</keyword>
<evidence type="ECO:0000313" key="12">
    <source>
        <dbReference type="EMBL" id="OMO56071.1"/>
    </source>
</evidence>
<feature type="region of interest" description="Disordered" evidence="9">
    <location>
        <begin position="561"/>
        <end position="613"/>
    </location>
</feature>
<reference evidence="12 13" key="1">
    <citation type="submission" date="2013-09" db="EMBL/GenBank/DDBJ databases">
        <title>Corchorus capsularis genome sequencing.</title>
        <authorList>
            <person name="Alam M."/>
            <person name="Haque M.S."/>
            <person name="Islam M.S."/>
            <person name="Emdad E.M."/>
            <person name="Islam M.M."/>
            <person name="Ahmed B."/>
            <person name="Halim A."/>
            <person name="Hossen Q.M.M."/>
            <person name="Hossain M.Z."/>
            <person name="Ahmed R."/>
            <person name="Khan M.M."/>
            <person name="Islam R."/>
            <person name="Rashid M.M."/>
            <person name="Khan S.A."/>
            <person name="Rahman M.S."/>
            <person name="Alam M."/>
        </authorList>
    </citation>
    <scope>NUCLEOTIDE SEQUENCE [LARGE SCALE GENOMIC DNA]</scope>
    <source>
        <strain evidence="13">cv. CVL-1</strain>
        <tissue evidence="12">Whole seedling</tissue>
    </source>
</reference>
<feature type="compositionally biased region" description="Acidic residues" evidence="9">
    <location>
        <begin position="567"/>
        <end position="577"/>
    </location>
</feature>
<dbReference type="FunFam" id="1.25.40.10:FF:000183">
    <property type="entry name" value="ARM-repeat/Tetratricopeptide repeat (TPR)-like protein"/>
    <property type="match status" value="1"/>
</dbReference>
<sequence>MDKVSPDCPYPGCFFCVMKEGNPSKRRASILKFFRDLPSQDDDGQVLPISGLWNTAMAHPNDPEFIELGIFECMAALIWKGLKNRRWLSHDQNIYIPYYAAHIIGSYTMNMEEFAESAVHAGVIAPLVELLRGRLTWVEQRVAVRALGHLATYTSTFPTVASHEEILEVSIQLAMSSLEIVYSHFYQYVDRRLSYHCDLLTRGMGGVEMESRKAEEWASQLQCWSLQLINCFAFKPEFLPTICKPEFLVKLPGMWGGLVNENSPAGIGLLRTICHHKLGRGPVASCPGIIEALCNIARSSDDWQYMAIDCLLWLLQDPSTCHKVIDKAVPTLVDLAEITTLGDHKKLGDSIVNVLQECIQPQGTGRSSLSNRTKELIEELLSSRQRLKWEKSMPKEDLHIKQAAALVVKLEGNSLFSSGNIAGAASKYSEALSLCPMRSKKERVVLYSNRAQCHLLLQQPSAAISDATRALCLHNPLNRHAKSLWRRAQAYDMLGLAKESLLDAILFINECSQSNDPDLSLRQNKVPDYAERLVKKQMRAAWLFREAAIKLGGVHCEGDAGDMYGQDTDDSEWETASESDIGNDGRDEMGDEEDDDSEWKNEDERKNKYEKPSMKATSRHWKPCCLLSPHPTCRYATLSICTLLPKALLLASGIVVAGGAAAYVQSRFGSKRPDSCGHYNGVQDNRENSDETVKKNNNAKGIRQKKSGLKSLQVLAAIILPEMGQIGARDLLALVGIVVLRTALSNRLAKVQGFLFRAAFLQRVPSFFRLISENILLCFLLSSIHSTSKYITGTLSLRFRKILTKLIHRHYFENMAYYKISHVDGRIRNPEQRIASDVPKFCSELSELVQDDLTAVTDGLLYTWRLCSYASPKYILWILAYVLGAGAAIRNFSPAFGKLMSKEQQLEGEYRQLHSRLRTHAESIAFYGGESREESHIQQKFKSLVRHMRVVLHDHWWFGMIQDFLLKYLGATVAVVLIIEPFFAGHLRPDTSTLGRAEMLSNLRYHTSVVISLFQALGTLSISSRRLNRLSGYADRIHELMLISRELSADDKKSSLQRAGSRNYLSEANYVEFSGVKVVTPTGNVLVKDLSLRVESGSNLLITGPNGSGKSSLFRVLGGLWPLVSGHIVKPGVGSDLNKEIFYVPQRPYTAFGTLRDQLIYPLTRDQEVEPLTHSEMVELLKNVDLEYLLDRYPPEKEVNWGDELSLGEQQRLGMARLFYHKPKFAILDECTSAVTTDMEERFCAKVRAMGTSCITISHRPALVAFHDVVLSLDGEGGWKVHYKREESSVESEDVNDLTKSSETDRQTDAIAVQRAFTASQKNSALSSPRSQSYVSEVIAASPVVNRDVKLPVVPQLQTVPRVLPLRVAAMFKVLVPTIFDKQGAQLLAVAFLVVSRTWISDRIASLNGTTVKFVLEQDKVAFIRLIGISVLQSAASSFIAPSLRHLQARLALGWRIRLTQHLLKNYLRNNAFYQVFHMSSKNVDADQRITHDLEKLTTDLSGLVTGMVKPSVDILWFTWRMKLLTGRRGVAILYAYMLLGLGFLRTVTPDFGDLTSREQQLEGTFRFMHERLRTHAESIAFFGGGAREKAMVESRFRELLNHSLLLLKKKWLYGILDDFVTKQLPHNVTWGLSLLYALEHKGDRALVSTQGELAHALRFLASVVSQSFLAFGDILELHRKFLELSGSINRIFELEELLDAAQSGDLSSDNSSQSQRTGLYAEDVISFAEVDIISPAQKLLARQLTCDVVPGKSLLVTGPNGSGKSSVFRVLRGLWPIVSGKLYKPSYHFDKEAAFGCGIFYIPQRPYTCLGTLRDQIIYPLSREEAELRELKLYGKGKKLAETTKLLDARLKTILENVRLNYLLEREEGGWDANLNWEDILSLGEQQRLGMARLFFHKPKFGILDECTNATSVDVEEQLYRLAKDLGITVITSSQASIPLDTTD</sequence>
<protein>
    <submittedName>
        <fullName evidence="12">ABC transporter-like protein</fullName>
    </submittedName>
</protein>
<dbReference type="SUPFAM" id="SSF48371">
    <property type="entry name" value="ARM repeat"/>
    <property type="match status" value="1"/>
</dbReference>
<dbReference type="Gramene" id="OMO56071">
    <property type="protein sequence ID" value="OMO56071"/>
    <property type="gene ID" value="CCACVL1_26782"/>
</dbReference>
<evidence type="ECO:0000259" key="11">
    <source>
        <dbReference type="PROSITE" id="PS50929"/>
    </source>
</evidence>
<evidence type="ECO:0000259" key="10">
    <source>
        <dbReference type="PROSITE" id="PS50893"/>
    </source>
</evidence>
<organism evidence="12 13">
    <name type="scientific">Corchorus capsularis</name>
    <name type="common">Jute</name>
    <dbReference type="NCBI Taxonomy" id="210143"/>
    <lineage>
        <taxon>Eukaryota</taxon>
        <taxon>Viridiplantae</taxon>
        <taxon>Streptophyta</taxon>
        <taxon>Embryophyta</taxon>
        <taxon>Tracheophyta</taxon>
        <taxon>Spermatophyta</taxon>
        <taxon>Magnoliopsida</taxon>
        <taxon>eudicotyledons</taxon>
        <taxon>Gunneridae</taxon>
        <taxon>Pentapetalae</taxon>
        <taxon>rosids</taxon>
        <taxon>malvids</taxon>
        <taxon>Malvales</taxon>
        <taxon>Malvaceae</taxon>
        <taxon>Grewioideae</taxon>
        <taxon>Apeibeae</taxon>
        <taxon>Corchorus</taxon>
    </lineage>
</organism>
<feature type="domain" description="ABC transmembrane type-1" evidence="11">
    <location>
        <begin position="775"/>
        <end position="965"/>
    </location>
</feature>
<dbReference type="PANTHER" id="PTHR11384">
    <property type="entry name" value="ATP-BINDING CASSETTE, SUB-FAMILY D MEMBER"/>
    <property type="match status" value="1"/>
</dbReference>
<keyword evidence="3" id="KW-0813">Transport</keyword>
<evidence type="ECO:0000256" key="4">
    <source>
        <dbReference type="ARBA" id="ARBA00022692"/>
    </source>
</evidence>
<comment type="similarity">
    <text evidence="2">Belongs to the ABC transporter superfamily. ABCF family. EF3 subfamily.</text>
</comment>
<evidence type="ECO:0000313" key="13">
    <source>
        <dbReference type="Proteomes" id="UP000188268"/>
    </source>
</evidence>
<dbReference type="Gene3D" id="3.40.50.300">
    <property type="entry name" value="P-loop containing nucleotide triphosphate hydrolases"/>
    <property type="match status" value="2"/>
</dbReference>
<dbReference type="GO" id="GO:0005324">
    <property type="term" value="F:long-chain fatty acid transmembrane transporter activity"/>
    <property type="evidence" value="ECO:0007669"/>
    <property type="project" value="TreeGrafter"/>
</dbReference>
<feature type="domain" description="ABC transmembrane type-1" evidence="11">
    <location>
        <begin position="1384"/>
        <end position="1622"/>
    </location>
</feature>
<dbReference type="Proteomes" id="UP000188268">
    <property type="component" value="Unassembled WGS sequence"/>
</dbReference>
<dbReference type="OrthoDB" id="422637at2759"/>
<evidence type="ECO:0000256" key="7">
    <source>
        <dbReference type="ARBA" id="ARBA00022989"/>
    </source>
</evidence>
<evidence type="ECO:0000256" key="3">
    <source>
        <dbReference type="ARBA" id="ARBA00022448"/>
    </source>
</evidence>
<dbReference type="InterPro" id="IPR058868">
    <property type="entry name" value="ARM_7"/>
</dbReference>
<dbReference type="PROSITE" id="PS50893">
    <property type="entry name" value="ABC_TRANSPORTER_2"/>
    <property type="match status" value="1"/>
</dbReference>
<proteinExistence type="inferred from homology"/>
<feature type="compositionally biased region" description="Basic and acidic residues" evidence="9">
    <location>
        <begin position="598"/>
        <end position="613"/>
    </location>
</feature>